<sequence length="125" mass="13152">MRTQRKSRRSLAVWPVRKYTLEGTGAPVGTVTVIVPVTLSLSTLKVGRAVVGAPLATESTKARTDSRTSGMAVARECSELGAISRCDSPGMAVVQELLSAVQSNCINSSSLEQIANLGRRASCFA</sequence>
<dbReference type="Proteomes" id="UP000037460">
    <property type="component" value="Unassembled WGS sequence"/>
</dbReference>
<organism evidence="1 2">
    <name type="scientific">Chrysochromulina tobinii</name>
    <dbReference type="NCBI Taxonomy" id="1460289"/>
    <lineage>
        <taxon>Eukaryota</taxon>
        <taxon>Haptista</taxon>
        <taxon>Haptophyta</taxon>
        <taxon>Prymnesiophyceae</taxon>
        <taxon>Prymnesiales</taxon>
        <taxon>Chrysochromulinaceae</taxon>
        <taxon>Chrysochromulina</taxon>
    </lineage>
</organism>
<gene>
    <name evidence="1" type="ORF">Ctob_009414</name>
</gene>
<accession>A0A0M0KA95</accession>
<evidence type="ECO:0000313" key="2">
    <source>
        <dbReference type="Proteomes" id="UP000037460"/>
    </source>
</evidence>
<keyword evidence="2" id="KW-1185">Reference proteome</keyword>
<reference evidence="2" key="1">
    <citation type="journal article" date="2015" name="PLoS Genet.">
        <title>Genome Sequence and Transcriptome Analyses of Chrysochromulina tobin: Metabolic Tools for Enhanced Algal Fitness in the Prominent Order Prymnesiales (Haptophyceae).</title>
        <authorList>
            <person name="Hovde B.T."/>
            <person name="Deodato C.R."/>
            <person name="Hunsperger H.M."/>
            <person name="Ryken S.A."/>
            <person name="Yost W."/>
            <person name="Jha R.K."/>
            <person name="Patterson J."/>
            <person name="Monnat R.J. Jr."/>
            <person name="Barlow S.B."/>
            <person name="Starkenburg S.R."/>
            <person name="Cattolico R.A."/>
        </authorList>
    </citation>
    <scope>NUCLEOTIDE SEQUENCE</scope>
    <source>
        <strain evidence="2">CCMP291</strain>
    </source>
</reference>
<evidence type="ECO:0000313" key="1">
    <source>
        <dbReference type="EMBL" id="KOO35719.1"/>
    </source>
</evidence>
<proteinExistence type="predicted"/>
<dbReference type="AlphaFoldDB" id="A0A0M0KA95"/>
<comment type="caution">
    <text evidence="1">The sequence shown here is derived from an EMBL/GenBank/DDBJ whole genome shotgun (WGS) entry which is preliminary data.</text>
</comment>
<dbReference type="EMBL" id="JWZX01000777">
    <property type="protein sequence ID" value="KOO35719.1"/>
    <property type="molecule type" value="Genomic_DNA"/>
</dbReference>
<name>A0A0M0KA95_9EUKA</name>
<protein>
    <submittedName>
        <fullName evidence="1">Uncharacterized protein</fullName>
    </submittedName>
</protein>